<dbReference type="InterPro" id="IPR046807">
    <property type="entry name" value="Tra1_central"/>
</dbReference>
<protein>
    <submittedName>
        <fullName evidence="1">Uncharacterized protein</fullName>
    </submittedName>
</protein>
<dbReference type="OrthoDB" id="3041178at2759"/>
<dbReference type="AlphaFoldDB" id="A0A0C3S7U1"/>
<dbReference type="STRING" id="745531.A0A0C3S7U1"/>
<keyword evidence="2" id="KW-1185">Reference proteome</keyword>
<evidence type="ECO:0000313" key="2">
    <source>
        <dbReference type="Proteomes" id="UP000053257"/>
    </source>
</evidence>
<dbReference type="Proteomes" id="UP000053257">
    <property type="component" value="Unassembled WGS sequence"/>
</dbReference>
<reference evidence="1 2" key="1">
    <citation type="journal article" date="2014" name="PLoS Genet.">
        <title>Analysis of the Phlebiopsis gigantea genome, transcriptome and secretome provides insight into its pioneer colonization strategies of wood.</title>
        <authorList>
            <person name="Hori C."/>
            <person name="Ishida T."/>
            <person name="Igarashi K."/>
            <person name="Samejima M."/>
            <person name="Suzuki H."/>
            <person name="Master E."/>
            <person name="Ferreira P."/>
            <person name="Ruiz-Duenas F.J."/>
            <person name="Held B."/>
            <person name="Canessa P."/>
            <person name="Larrondo L.F."/>
            <person name="Schmoll M."/>
            <person name="Druzhinina I.S."/>
            <person name="Kubicek C.P."/>
            <person name="Gaskell J.A."/>
            <person name="Kersten P."/>
            <person name="St John F."/>
            <person name="Glasner J."/>
            <person name="Sabat G."/>
            <person name="Splinter BonDurant S."/>
            <person name="Syed K."/>
            <person name="Yadav J."/>
            <person name="Mgbeahuruike A.C."/>
            <person name="Kovalchuk A."/>
            <person name="Asiegbu F.O."/>
            <person name="Lackner G."/>
            <person name="Hoffmeister D."/>
            <person name="Rencoret J."/>
            <person name="Gutierrez A."/>
            <person name="Sun H."/>
            <person name="Lindquist E."/>
            <person name="Barry K."/>
            <person name="Riley R."/>
            <person name="Grigoriev I.V."/>
            <person name="Henrissat B."/>
            <person name="Kues U."/>
            <person name="Berka R.M."/>
            <person name="Martinez A.T."/>
            <person name="Covert S.F."/>
            <person name="Blanchette R.A."/>
            <person name="Cullen D."/>
        </authorList>
    </citation>
    <scope>NUCLEOTIDE SEQUENCE [LARGE SCALE GENOMIC DNA]</scope>
    <source>
        <strain evidence="1 2">11061_1 CR5-6</strain>
    </source>
</reference>
<dbReference type="Pfam" id="PF20175">
    <property type="entry name" value="Tra1_central"/>
    <property type="match status" value="1"/>
</dbReference>
<organism evidence="1 2">
    <name type="scientific">Phlebiopsis gigantea (strain 11061_1 CR5-6)</name>
    <name type="common">White-rot fungus</name>
    <name type="synonym">Peniophora gigantea</name>
    <dbReference type="NCBI Taxonomy" id="745531"/>
    <lineage>
        <taxon>Eukaryota</taxon>
        <taxon>Fungi</taxon>
        <taxon>Dikarya</taxon>
        <taxon>Basidiomycota</taxon>
        <taxon>Agaricomycotina</taxon>
        <taxon>Agaricomycetes</taxon>
        <taxon>Polyporales</taxon>
        <taxon>Phanerochaetaceae</taxon>
        <taxon>Phlebiopsis</taxon>
    </lineage>
</organism>
<accession>A0A0C3S7U1</accession>
<dbReference type="EMBL" id="KN840559">
    <property type="protein sequence ID" value="KIP04885.1"/>
    <property type="molecule type" value="Genomic_DNA"/>
</dbReference>
<name>A0A0C3S7U1_PHLG1</name>
<gene>
    <name evidence="1" type="ORF">PHLGIDRAFT_177450</name>
</gene>
<proteinExistence type="predicted"/>
<dbReference type="HOGENOM" id="CLU_785535_0_0_1"/>
<sequence length="353" mass="39596">MSQPTSSDLEARAARIADPGIDLKTKLAVACELRDMVETVKDADTPKSIPTVAIAVVDILKNTEPSNQKDSTEFAFRRVLIEILHRIPTTDAVRSQAPALCGGLLHVVGADFEENAITCCKILLDVVRNFKPLNEELVSQFFAIAHTVFLNIPQIVEETLSEDSSVLEANTLVPSTRSFKVFAELAILVVILLQNQKQLVLPIVMENLNMHLDTIRIQSPAQRKAREEYEAMGNYWAGIAPTIRNYQAYTDFIIAQVKMASFLMFFLRTNTTPTPAPEQPRQWEPELEILILSTLRLLQDCPATAIAPRKDLMIIFRYLITTSTRRVLLSHIDKLLEERVLLGTSLSSQETVR</sequence>
<evidence type="ECO:0000313" key="1">
    <source>
        <dbReference type="EMBL" id="KIP04885.1"/>
    </source>
</evidence>